<keyword evidence="4" id="KW-1185">Reference proteome</keyword>
<gene>
    <name evidence="3" type="ORF">ACHAWO_003026</name>
</gene>
<protein>
    <recommendedName>
        <fullName evidence="2">Peptidase U32 collagenase domain-containing protein</fullName>
    </recommendedName>
</protein>
<name>A0ABD3QGI8_9STRA</name>
<dbReference type="PANTHER" id="PTHR30217:SF10">
    <property type="entry name" value="23S RRNA 5-HYDROXYCYTIDINE C2501 SYNTHASE"/>
    <property type="match status" value="1"/>
</dbReference>
<evidence type="ECO:0000256" key="1">
    <source>
        <dbReference type="SAM" id="MobiDB-lite"/>
    </source>
</evidence>
<dbReference type="Proteomes" id="UP001530400">
    <property type="component" value="Unassembled WGS sequence"/>
</dbReference>
<reference evidence="3 4" key="1">
    <citation type="submission" date="2024-10" db="EMBL/GenBank/DDBJ databases">
        <title>Updated reference genomes for cyclostephanoid diatoms.</title>
        <authorList>
            <person name="Roberts W.R."/>
            <person name="Alverson A.J."/>
        </authorList>
    </citation>
    <scope>NUCLEOTIDE SEQUENCE [LARGE SCALE GENOMIC DNA]</scope>
    <source>
        <strain evidence="3 4">AJA010-31</strain>
    </source>
</reference>
<dbReference type="Pfam" id="PF12392">
    <property type="entry name" value="DUF3656"/>
    <property type="match status" value="1"/>
</dbReference>
<dbReference type="AlphaFoldDB" id="A0ABD3QGI8"/>
<evidence type="ECO:0000313" key="4">
    <source>
        <dbReference type="Proteomes" id="UP001530400"/>
    </source>
</evidence>
<feature type="region of interest" description="Disordered" evidence="1">
    <location>
        <begin position="693"/>
        <end position="713"/>
    </location>
</feature>
<organism evidence="3 4">
    <name type="scientific">Cyclotella atomus</name>
    <dbReference type="NCBI Taxonomy" id="382360"/>
    <lineage>
        <taxon>Eukaryota</taxon>
        <taxon>Sar</taxon>
        <taxon>Stramenopiles</taxon>
        <taxon>Ochrophyta</taxon>
        <taxon>Bacillariophyta</taxon>
        <taxon>Coscinodiscophyceae</taxon>
        <taxon>Thalassiosirophycidae</taxon>
        <taxon>Stephanodiscales</taxon>
        <taxon>Stephanodiscaceae</taxon>
        <taxon>Cyclotella</taxon>
    </lineage>
</organism>
<dbReference type="InterPro" id="IPR051454">
    <property type="entry name" value="RNA/ubiquinone_mod_enzymes"/>
</dbReference>
<accession>A0ABD3QGI8</accession>
<evidence type="ECO:0000259" key="2">
    <source>
        <dbReference type="Pfam" id="PF12392"/>
    </source>
</evidence>
<proteinExistence type="predicted"/>
<feature type="domain" description="Peptidase U32 collagenase" evidence="2">
    <location>
        <begin position="575"/>
        <end position="695"/>
    </location>
</feature>
<comment type="caution">
    <text evidence="3">The sequence shown here is derived from an EMBL/GenBank/DDBJ whole genome shotgun (WGS) entry which is preliminary data.</text>
</comment>
<feature type="region of interest" description="Disordered" evidence="1">
    <location>
        <begin position="1061"/>
        <end position="1084"/>
    </location>
</feature>
<dbReference type="InterPro" id="IPR001539">
    <property type="entry name" value="Peptidase_U32"/>
</dbReference>
<sequence>MHLSLIIAFAVDIKSFTHAFSSTLICTSNRKGLQYSPNCIRRVTPLDAASSKIPHDRAIDRRKSPALWRYDLEYSIAPVGQDATQQTTKSDAYFPKAPPELMSPAGGWPQLKAAVANGADAVYLGLTSYSARARASNFDPDPSFRWNDSDQEYEPTDDKPASLLYAVKFAHKYNVRVYVAFNTLVFDEELHEVQELIEQIWDCGVDAVIIQDIGVAKIVKEVVARLSENGAGNGLNGAPLEIHASTQQTVTCADGVSFAAERTNATRVVLGRELSLSEISQISRNTDTEIEAFVHGALCVSYSGQCFSSEAWGGRSANRGQCAQACRLPYGLIANGELRHLSFDGIEGIMGGKSTSDNEEIKYLLSPQDLCGLEQVDGLVRAGVSCLKIEGRLKDASYVAATTRAYRQAIDASWNKVLEEQNIKTPMQQNRVIPLPDEHVSRLDLTHVFARGQDENHDGLTPGFFLGPNHQRLVRGRSPRHRGVHVGRVVSSNKGAVVIQVDEKLLGQTIPPLKRGDGIVVDRGMPQEQELGGPIYDVTYKQGQAVVRFSKDVENQWADHDYYNSISLAPKGSHVWKTADAEISKRIRKLAELDPPEFKSPVSVTVEGKVGEPLTVRIVDERTGEIGVADSRALGLLEQATGSALNDISISKAIGTLGNTEYSISCINMDSLDDGVWCPLSWIKDTRRRAIENLSNDPDDSTEDKSISDKQSTSARATYNDDFFVVDQLLDEIASAGKTSRSTQSFPRVSVLARSFEQVDAICSFIENNSNDKEPRVSEVIIDFLEIEGIRSAVSRIREAKDKSHQNIRIVVASPRIIKPGEEGIWKTLLKQSPDAILVRSTGLLYRLTQLGGTGQQLSIQSLSTEGDVEVTTVTLPELIGDFSLNAANAITAHELLQAGLSRITAAYDLSAHAITELATLLGKSAQHLEVVVHQHMPIFHTEHCVFARFLSKGNSFEDCGHACTRNTVHLRDQNSKDNLVLADMGCRNTVFMSEAQSGVYSMNDWAKANIGHFRIELVDESGDAAVKIVASYLRFLSKDLHAKDVWDELGSIPDSNGRLMGVGTGSLRNSAERRSGEVSSSVH</sequence>
<dbReference type="EMBL" id="JALLPJ020000203">
    <property type="protein sequence ID" value="KAL3798869.1"/>
    <property type="molecule type" value="Genomic_DNA"/>
</dbReference>
<dbReference type="InterPro" id="IPR020988">
    <property type="entry name" value="Pept_U32_collagenase"/>
</dbReference>
<dbReference type="Pfam" id="PF01136">
    <property type="entry name" value="Peptidase_U32"/>
    <property type="match status" value="2"/>
</dbReference>
<evidence type="ECO:0000313" key="3">
    <source>
        <dbReference type="EMBL" id="KAL3798869.1"/>
    </source>
</evidence>
<dbReference type="PANTHER" id="PTHR30217">
    <property type="entry name" value="PEPTIDASE U32 FAMILY"/>
    <property type="match status" value="1"/>
</dbReference>